<evidence type="ECO:0000256" key="8">
    <source>
        <dbReference type="ARBA" id="ARBA00023170"/>
    </source>
</evidence>
<evidence type="ECO:0000256" key="3">
    <source>
        <dbReference type="ARBA" id="ARBA00022452"/>
    </source>
</evidence>
<dbReference type="InterPro" id="IPR039426">
    <property type="entry name" value="TonB-dep_rcpt-like"/>
</dbReference>
<dbReference type="InterPro" id="IPR008969">
    <property type="entry name" value="CarboxyPept-like_regulatory"/>
</dbReference>
<evidence type="ECO:0000313" key="16">
    <source>
        <dbReference type="Proteomes" id="UP001200307"/>
    </source>
</evidence>
<sequence length="970" mass="106604">MIQQNMRKIALGTTFVLTAMVASAQNITLKGTVCDSNGEPVIGASIIEKSKPNNGTVSDLDGKFTLQVAKGATLTISYIGCETQEVKAKDQLQVVLKENAIMLQEATIVGVGYGTMRKSDLTGAITSISSKDLKKGLVTSTEQLLQGKVAGLSVTQASSDPTTGSALRLRGGTSLSASNSPLIVVDGIPGVDINTVQPSEIVSMDVLKDASAAAIYGSRGANGVIIVTTNRASDTEVSKMSYSGWVSVGKAAKNVDMLSADQWRDYVRKNEILDAVDYGANTDWIKELEQTAISHAHNFNISNSRKKNGYRAAASYQANEGIVKHNYMNRLAGSLSAYQYGLNGKLKMDLGVNMTYDKYRAPDYGFYGIFNYALNQNPTVPAKDEYGNYTRMGGTNMQNPVEYNDNYYSEQTRHRLLAFGKADLEIIKGLNAVANLSYEYGSWQNRYYQPSYAANNSVGGTGRRQLADNENWQLETYLSYGKTFAKLHKFNAMAGYSYSKYVYEGFGASRSGFDTDSFLYNNLGAGVDYRKDDVYSNKGEARLASFFGRVNYSYDGKYMFTATLRADGSSRFGDNHKWGYFPSAAASWRISEESFLKGTRKWLDNLKLRFGYGVTGNQDGIGEYKSLALLGAGGGGYYDGATGTWKASYSPSQNANPDLKWESTAQYNIGIDFGVLSRIRGTIDLYYKKTSDLLWNYPVSQPPYLYSSMLANVGTLVNKGVEFTLNADVLKLKDFNWTADLTFSYNHQEITSLSNDTFQDVGTPAGPLHGIDGLSNAYTQIVKEGYPTGAFFGPHCRGIDENGEYVIDDPDEKAYLGSAQPKFNLGFSTNATWKWFDLSVAAYGMFGQKILNATNMQLFTDTRMPNKNIPDKFAKQGIKPDKITYSDYWIEDGSFLRLQSITLGFTIPGTKKWGLETLRVYGTIDNVCTITGYSGLDPEISTSGLDNPGIDLCNVYPRTRSFIFGVNVSF</sequence>
<keyword evidence="7 10" id="KW-0472">Membrane</keyword>
<dbReference type="AlphaFoldDB" id="A0AAW4YLJ5"/>
<feature type="domain" description="TonB-dependent receptor plug" evidence="14">
    <location>
        <begin position="118"/>
        <end position="224"/>
    </location>
</feature>
<dbReference type="NCBIfam" id="TIGR04056">
    <property type="entry name" value="OMP_RagA_SusC"/>
    <property type="match status" value="1"/>
</dbReference>
<organism evidence="15 16">
    <name type="scientific">Segatella copri</name>
    <dbReference type="NCBI Taxonomy" id="165179"/>
    <lineage>
        <taxon>Bacteria</taxon>
        <taxon>Pseudomonadati</taxon>
        <taxon>Bacteroidota</taxon>
        <taxon>Bacteroidia</taxon>
        <taxon>Bacteroidales</taxon>
        <taxon>Prevotellaceae</taxon>
        <taxon>Segatella</taxon>
    </lineage>
</organism>
<dbReference type="GO" id="GO:0044718">
    <property type="term" value="P:siderophore transmembrane transport"/>
    <property type="evidence" value="ECO:0007669"/>
    <property type="project" value="TreeGrafter"/>
</dbReference>
<dbReference type="Pfam" id="PF07715">
    <property type="entry name" value="Plug"/>
    <property type="match status" value="1"/>
</dbReference>
<proteinExistence type="inferred from homology"/>
<accession>A0AAW4YLJ5</accession>
<evidence type="ECO:0000256" key="4">
    <source>
        <dbReference type="ARBA" id="ARBA00022692"/>
    </source>
</evidence>
<keyword evidence="2 10" id="KW-0813">Transport</keyword>
<evidence type="ECO:0000256" key="11">
    <source>
        <dbReference type="RuleBase" id="RU003357"/>
    </source>
</evidence>
<dbReference type="Gene3D" id="2.40.170.20">
    <property type="entry name" value="TonB-dependent receptor, beta-barrel domain"/>
    <property type="match status" value="1"/>
</dbReference>
<feature type="domain" description="TonB-dependent receptor-like beta-barrel" evidence="13">
    <location>
        <begin position="424"/>
        <end position="834"/>
    </location>
</feature>
<dbReference type="PROSITE" id="PS52016">
    <property type="entry name" value="TONB_DEPENDENT_REC_3"/>
    <property type="match status" value="1"/>
</dbReference>
<feature type="chain" id="PRO_5044025851" evidence="12">
    <location>
        <begin position="25"/>
        <end position="970"/>
    </location>
</feature>
<evidence type="ECO:0000259" key="14">
    <source>
        <dbReference type="Pfam" id="PF07715"/>
    </source>
</evidence>
<dbReference type="EMBL" id="JAJTVO010000025">
    <property type="protein sequence ID" value="MCE4123085.1"/>
    <property type="molecule type" value="Genomic_DNA"/>
</dbReference>
<dbReference type="InterPro" id="IPR012910">
    <property type="entry name" value="Plug_dom"/>
</dbReference>
<comment type="caution">
    <text evidence="15">The sequence shown here is derived from an EMBL/GenBank/DDBJ whole genome shotgun (WGS) entry which is preliminary data.</text>
</comment>
<reference evidence="15" key="1">
    <citation type="submission" date="2021-12" db="EMBL/GenBank/DDBJ databases">
        <authorList>
            <person name="Lv X."/>
        </authorList>
    </citation>
    <scope>NUCLEOTIDE SEQUENCE</scope>
    <source>
        <strain evidence="15">HF2106</strain>
    </source>
</reference>
<dbReference type="InterPro" id="IPR037066">
    <property type="entry name" value="Plug_dom_sf"/>
</dbReference>
<evidence type="ECO:0000259" key="13">
    <source>
        <dbReference type="Pfam" id="PF00593"/>
    </source>
</evidence>
<dbReference type="Proteomes" id="UP001200307">
    <property type="component" value="Unassembled WGS sequence"/>
</dbReference>
<dbReference type="Gene3D" id="2.170.130.10">
    <property type="entry name" value="TonB-dependent receptor, plug domain"/>
    <property type="match status" value="1"/>
</dbReference>
<feature type="signal peptide" evidence="12">
    <location>
        <begin position="1"/>
        <end position="24"/>
    </location>
</feature>
<evidence type="ECO:0000256" key="6">
    <source>
        <dbReference type="ARBA" id="ARBA00023077"/>
    </source>
</evidence>
<evidence type="ECO:0000256" key="9">
    <source>
        <dbReference type="ARBA" id="ARBA00023237"/>
    </source>
</evidence>
<dbReference type="GO" id="GO:0015344">
    <property type="term" value="F:siderophore uptake transmembrane transporter activity"/>
    <property type="evidence" value="ECO:0007669"/>
    <property type="project" value="TreeGrafter"/>
</dbReference>
<evidence type="ECO:0000256" key="2">
    <source>
        <dbReference type="ARBA" id="ARBA00022448"/>
    </source>
</evidence>
<dbReference type="InterPro" id="IPR023997">
    <property type="entry name" value="TonB-dep_OMP_SusC/RagA_CS"/>
</dbReference>
<keyword evidence="4 10" id="KW-0812">Transmembrane</keyword>
<dbReference type="PANTHER" id="PTHR30069">
    <property type="entry name" value="TONB-DEPENDENT OUTER MEMBRANE RECEPTOR"/>
    <property type="match status" value="1"/>
</dbReference>
<evidence type="ECO:0000256" key="5">
    <source>
        <dbReference type="ARBA" id="ARBA00022729"/>
    </source>
</evidence>
<evidence type="ECO:0000256" key="10">
    <source>
        <dbReference type="PROSITE-ProRule" id="PRU01360"/>
    </source>
</evidence>
<dbReference type="NCBIfam" id="TIGR04057">
    <property type="entry name" value="SusC_RagA_signa"/>
    <property type="match status" value="1"/>
</dbReference>
<comment type="subcellular location">
    <subcellularLocation>
        <location evidence="1 10">Cell outer membrane</location>
        <topology evidence="1 10">Multi-pass membrane protein</topology>
    </subcellularLocation>
</comment>
<dbReference type="PANTHER" id="PTHR30069:SF29">
    <property type="entry name" value="HEMOGLOBIN AND HEMOGLOBIN-HAPTOGLOBIN-BINDING PROTEIN 1-RELATED"/>
    <property type="match status" value="1"/>
</dbReference>
<dbReference type="RefSeq" id="WP_233339617.1">
    <property type="nucleotide sequence ID" value="NZ_CATKVS010000004.1"/>
</dbReference>
<evidence type="ECO:0000313" key="15">
    <source>
        <dbReference type="EMBL" id="MCE4123085.1"/>
    </source>
</evidence>
<evidence type="ECO:0000256" key="7">
    <source>
        <dbReference type="ARBA" id="ARBA00023136"/>
    </source>
</evidence>
<keyword evidence="3 10" id="KW-1134">Transmembrane beta strand</keyword>
<dbReference type="Gene3D" id="2.60.40.1120">
    <property type="entry name" value="Carboxypeptidase-like, regulatory domain"/>
    <property type="match status" value="1"/>
</dbReference>
<evidence type="ECO:0000256" key="12">
    <source>
        <dbReference type="SAM" id="SignalP"/>
    </source>
</evidence>
<dbReference type="InterPro" id="IPR023996">
    <property type="entry name" value="TonB-dep_OMP_SusC/RagA"/>
</dbReference>
<dbReference type="Pfam" id="PF00593">
    <property type="entry name" value="TonB_dep_Rec_b-barrel"/>
    <property type="match status" value="1"/>
</dbReference>
<dbReference type="Pfam" id="PF13715">
    <property type="entry name" value="CarbopepD_reg_2"/>
    <property type="match status" value="1"/>
</dbReference>
<keyword evidence="8 15" id="KW-0675">Receptor</keyword>
<keyword evidence="5 12" id="KW-0732">Signal</keyword>
<dbReference type="InterPro" id="IPR000531">
    <property type="entry name" value="Beta-barrel_TonB"/>
</dbReference>
<keyword evidence="9 10" id="KW-0998">Cell outer membrane</keyword>
<dbReference type="GO" id="GO:0009279">
    <property type="term" value="C:cell outer membrane"/>
    <property type="evidence" value="ECO:0007669"/>
    <property type="project" value="UniProtKB-SubCell"/>
</dbReference>
<dbReference type="SUPFAM" id="SSF56935">
    <property type="entry name" value="Porins"/>
    <property type="match status" value="1"/>
</dbReference>
<dbReference type="InterPro" id="IPR036942">
    <property type="entry name" value="Beta-barrel_TonB_sf"/>
</dbReference>
<name>A0AAW4YLJ5_9BACT</name>
<keyword evidence="6 11" id="KW-0798">TonB box</keyword>
<protein>
    <submittedName>
        <fullName evidence="15">TonB-dependent receptor</fullName>
    </submittedName>
</protein>
<comment type="similarity">
    <text evidence="10 11">Belongs to the TonB-dependent receptor family.</text>
</comment>
<dbReference type="SUPFAM" id="SSF49464">
    <property type="entry name" value="Carboxypeptidase regulatory domain-like"/>
    <property type="match status" value="1"/>
</dbReference>
<evidence type="ECO:0000256" key="1">
    <source>
        <dbReference type="ARBA" id="ARBA00004571"/>
    </source>
</evidence>
<gene>
    <name evidence="15" type="ORF">LYY06_12590</name>
</gene>